<dbReference type="GO" id="GO:0016787">
    <property type="term" value="F:hydrolase activity"/>
    <property type="evidence" value="ECO:0007669"/>
    <property type="project" value="InterPro"/>
</dbReference>
<dbReference type="RefSeq" id="WP_100277416.1">
    <property type="nucleotide sequence ID" value="NZ_CP018799.1"/>
</dbReference>
<dbReference type="SUPFAM" id="SSF56300">
    <property type="entry name" value="Metallo-dependent phosphatases"/>
    <property type="match status" value="1"/>
</dbReference>
<evidence type="ECO:0000313" key="3">
    <source>
        <dbReference type="Proteomes" id="UP000231701"/>
    </source>
</evidence>
<name>A0A2K8KXE3_MARES</name>
<evidence type="ECO:0000259" key="1">
    <source>
        <dbReference type="Pfam" id="PF00149"/>
    </source>
</evidence>
<dbReference type="Pfam" id="PF00149">
    <property type="entry name" value="Metallophos"/>
    <property type="match status" value="1"/>
</dbReference>
<organism evidence="2 3">
    <name type="scientific">Mariprofundus aestuarium</name>
    <dbReference type="NCBI Taxonomy" id="1921086"/>
    <lineage>
        <taxon>Bacteria</taxon>
        <taxon>Pseudomonadati</taxon>
        <taxon>Pseudomonadota</taxon>
        <taxon>Candidatius Mariprofundia</taxon>
        <taxon>Mariprofundales</taxon>
        <taxon>Mariprofundaceae</taxon>
        <taxon>Mariprofundus</taxon>
    </lineage>
</organism>
<reference evidence="2 3" key="1">
    <citation type="submission" date="2016-12" db="EMBL/GenBank/DDBJ databases">
        <title>Isolation and genomic insights into novel planktonic Zetaproteobacteria from stratified waters of the Chesapeake Bay.</title>
        <authorList>
            <person name="McAllister S.M."/>
            <person name="Kato S."/>
            <person name="Chan C.S."/>
            <person name="Chiu B.K."/>
            <person name="Field E.K."/>
        </authorList>
    </citation>
    <scope>NUCLEOTIDE SEQUENCE [LARGE SCALE GENOMIC DNA]</scope>
    <source>
        <strain evidence="2 3">CP-5</strain>
    </source>
</reference>
<dbReference type="Proteomes" id="UP000231701">
    <property type="component" value="Chromosome"/>
</dbReference>
<keyword evidence="3" id="KW-1185">Reference proteome</keyword>
<dbReference type="EMBL" id="CP018799">
    <property type="protein sequence ID" value="ATX79533.1"/>
    <property type="molecule type" value="Genomic_DNA"/>
</dbReference>
<dbReference type="InterPro" id="IPR004843">
    <property type="entry name" value="Calcineurin-like_PHP"/>
</dbReference>
<dbReference type="AlphaFoldDB" id="A0A2K8KXE3"/>
<proteinExistence type="predicted"/>
<evidence type="ECO:0000313" key="2">
    <source>
        <dbReference type="EMBL" id="ATX79533.1"/>
    </source>
</evidence>
<dbReference type="KEGG" id="maes:Ga0123461_1114"/>
<dbReference type="PANTHER" id="PTHR37844">
    <property type="entry name" value="SER/THR PROTEIN PHOSPHATASE SUPERFAMILY (AFU_ORTHOLOGUE AFUA_1G14840)"/>
    <property type="match status" value="1"/>
</dbReference>
<dbReference type="OrthoDB" id="356681at2"/>
<protein>
    <submittedName>
        <fullName evidence="2">3',5'-cyclic AMP phosphodiesterase CpdA</fullName>
    </submittedName>
</protein>
<feature type="domain" description="Calcineurin-like phosphoesterase" evidence="1">
    <location>
        <begin position="20"/>
        <end position="208"/>
    </location>
</feature>
<sequence>MRLQILSDLHIEHAPCHVIQGSADVVILAGDISESAEGILWARDTFQSPVIYVSGNHEYHDPSFSMAGHMEAMRNATAGSNVILLDNETTVIGGVRFLGSTMWTDLSNFGAVLYCDYDNIVVEHEHGRAPIHFSVEQQQMRFDRNLKWLCTELSKPFQGKTVVVTHHAPSLKSLHPQYVGNPWNPCFMSNLQSLMPGVNLWVHGHTHSSFDYQLGSTRVICNPRGYPLPLGGWENPAFDSMLVVEV</sequence>
<accession>A0A2K8KXE3</accession>
<gene>
    <name evidence="2" type="ORF">Ga0123461_1114</name>
</gene>
<dbReference type="Gene3D" id="3.60.21.10">
    <property type="match status" value="1"/>
</dbReference>
<dbReference type="InterPro" id="IPR029052">
    <property type="entry name" value="Metallo-depent_PP-like"/>
</dbReference>
<dbReference type="PANTHER" id="PTHR37844:SF2">
    <property type="entry name" value="SER_THR PROTEIN PHOSPHATASE SUPERFAMILY (AFU_ORTHOLOGUE AFUA_1G14840)"/>
    <property type="match status" value="1"/>
</dbReference>